<feature type="transmembrane region" description="Helical" evidence="5">
    <location>
        <begin position="149"/>
        <end position="168"/>
    </location>
</feature>
<evidence type="ECO:0000259" key="6">
    <source>
        <dbReference type="Pfam" id="PF07291"/>
    </source>
</evidence>
<evidence type="ECO:0000313" key="8">
    <source>
        <dbReference type="Proteomes" id="UP001247307"/>
    </source>
</evidence>
<dbReference type="GO" id="GO:0030416">
    <property type="term" value="P:methylamine metabolic process"/>
    <property type="evidence" value="ECO:0007669"/>
    <property type="project" value="InterPro"/>
</dbReference>
<dbReference type="GO" id="GO:0016020">
    <property type="term" value="C:membrane"/>
    <property type="evidence" value="ECO:0007669"/>
    <property type="project" value="UniProtKB-SubCell"/>
</dbReference>
<comment type="subcellular location">
    <subcellularLocation>
        <location evidence="1">Membrane</location>
        <topology evidence="1">Multi-pass membrane protein</topology>
    </subcellularLocation>
</comment>
<evidence type="ECO:0000256" key="2">
    <source>
        <dbReference type="ARBA" id="ARBA00022692"/>
    </source>
</evidence>
<dbReference type="EMBL" id="JAVDUI010000001">
    <property type="protein sequence ID" value="MDR6891575.1"/>
    <property type="molecule type" value="Genomic_DNA"/>
</dbReference>
<dbReference type="Proteomes" id="UP001247307">
    <property type="component" value="Unassembled WGS sequence"/>
</dbReference>
<dbReference type="InterPro" id="IPR036249">
    <property type="entry name" value="Thioredoxin-like_sf"/>
</dbReference>
<dbReference type="SUPFAM" id="SSF52833">
    <property type="entry name" value="Thioredoxin-like"/>
    <property type="match status" value="1"/>
</dbReference>
<evidence type="ECO:0000256" key="1">
    <source>
        <dbReference type="ARBA" id="ARBA00004141"/>
    </source>
</evidence>
<keyword evidence="4 5" id="KW-0472">Membrane</keyword>
<keyword evidence="8" id="KW-1185">Reference proteome</keyword>
<evidence type="ECO:0000256" key="3">
    <source>
        <dbReference type="ARBA" id="ARBA00022989"/>
    </source>
</evidence>
<gene>
    <name evidence="7" type="ORF">J2S35_000515</name>
</gene>
<feature type="domain" description="Methylamine utilisation protein MauE" evidence="6">
    <location>
        <begin position="5"/>
        <end position="133"/>
    </location>
</feature>
<comment type="caution">
    <text evidence="7">The sequence shown here is derived from an EMBL/GenBank/DDBJ whole genome shotgun (WGS) entry which is preliminary data.</text>
</comment>
<feature type="transmembrane region" description="Helical" evidence="5">
    <location>
        <begin position="118"/>
        <end position="137"/>
    </location>
</feature>
<dbReference type="Pfam" id="PF07291">
    <property type="entry name" value="MauE"/>
    <property type="match status" value="1"/>
</dbReference>
<dbReference type="RefSeq" id="WP_309849514.1">
    <property type="nucleotide sequence ID" value="NZ_BAAAIU010000022.1"/>
</dbReference>
<accession>A0AAE3YG67</accession>
<feature type="transmembrane region" description="Helical" evidence="5">
    <location>
        <begin position="59"/>
        <end position="92"/>
    </location>
</feature>
<dbReference type="CDD" id="cd01659">
    <property type="entry name" value="TRX_superfamily"/>
    <property type="match status" value="1"/>
</dbReference>
<reference evidence="7" key="1">
    <citation type="submission" date="2023-07" db="EMBL/GenBank/DDBJ databases">
        <title>Sequencing the genomes of 1000 actinobacteria strains.</title>
        <authorList>
            <person name="Klenk H.-P."/>
        </authorList>
    </citation>
    <scope>NUCLEOTIDE SEQUENCE</scope>
    <source>
        <strain evidence="7">DSM 13988</strain>
    </source>
</reference>
<evidence type="ECO:0000256" key="5">
    <source>
        <dbReference type="SAM" id="Phobius"/>
    </source>
</evidence>
<dbReference type="InterPro" id="IPR009908">
    <property type="entry name" value="Methylamine_util_MauE"/>
</dbReference>
<organism evidence="7 8">
    <name type="scientific">Falsarthrobacter nasiphocae</name>
    <dbReference type="NCBI Taxonomy" id="189863"/>
    <lineage>
        <taxon>Bacteria</taxon>
        <taxon>Bacillati</taxon>
        <taxon>Actinomycetota</taxon>
        <taxon>Actinomycetes</taxon>
        <taxon>Micrococcales</taxon>
        <taxon>Micrococcaceae</taxon>
        <taxon>Falsarthrobacter</taxon>
    </lineage>
</organism>
<proteinExistence type="predicted"/>
<keyword evidence="2 5" id="KW-0812">Transmembrane</keyword>
<evidence type="ECO:0000313" key="7">
    <source>
        <dbReference type="EMBL" id="MDR6891575.1"/>
    </source>
</evidence>
<sequence>MILAFASALCQLFLAGVFVASGVGKLRNRSSVPEAVKALGLPPQLGTGPAGRAFPWLELVLAAALLLMWGPLGLIPVAAAGLLCLGFTVLVGRAVASGTTASCNCFGAKGAPMSRLTVLRNGALTLTATAALAGRIAGGPSLDTLLREGAVAGAAALVVVGCALWFLARDSAPAAEAAAPAQEPASAYPVLPELEAEDEEYRRRPSPAVQLTGIGPNAGETLLTTELVREGPAVVLYVSPYCGSCTAVLERGDEITAALPGVSVLFLFSAAHEDVPDEWEEPGLPLYRDTHDAFAGLLGITYTTPALVLLGTDGLLAAGPEFGVDSIMDTVREIAEVLEEARQQQDTDQPRQEADNQ</sequence>
<keyword evidence="3 5" id="KW-1133">Transmembrane helix</keyword>
<protein>
    <recommendedName>
        <fullName evidence="6">Methylamine utilisation protein MauE domain-containing protein</fullName>
    </recommendedName>
</protein>
<evidence type="ECO:0000256" key="4">
    <source>
        <dbReference type="ARBA" id="ARBA00023136"/>
    </source>
</evidence>
<dbReference type="AlphaFoldDB" id="A0AAE3YG67"/>
<name>A0AAE3YG67_9MICC</name>